<evidence type="ECO:0000256" key="4">
    <source>
        <dbReference type="ARBA" id="ARBA00022478"/>
    </source>
</evidence>
<evidence type="ECO:0000313" key="18">
    <source>
        <dbReference type="Proteomes" id="UP000245609"/>
    </source>
</evidence>
<dbReference type="GO" id="GO:0006351">
    <property type="term" value="P:DNA-templated transcription"/>
    <property type="evidence" value="ECO:0007669"/>
    <property type="project" value="InterPro"/>
</dbReference>
<evidence type="ECO:0000259" key="16">
    <source>
        <dbReference type="SMART" id="SM00663"/>
    </source>
</evidence>
<dbReference type="InterPro" id="IPR007066">
    <property type="entry name" value="RNA_pol_Rpb1_3"/>
</dbReference>
<dbReference type="InterPro" id="IPR007080">
    <property type="entry name" value="RNA_pol_Rpb1_1"/>
</dbReference>
<dbReference type="EC" id="2.7.7.6" evidence="14"/>
<dbReference type="EMBL" id="MBFS01001502">
    <property type="protein sequence ID" value="PVV00927.1"/>
    <property type="molecule type" value="Genomic_DNA"/>
</dbReference>
<protein>
    <recommendedName>
        <fullName evidence="14">DNA-directed RNA polymerase subunit</fullName>
        <ecNumber evidence="14">2.7.7.6</ecNumber>
    </recommendedName>
</protein>
<evidence type="ECO:0000256" key="5">
    <source>
        <dbReference type="ARBA" id="ARBA00022679"/>
    </source>
</evidence>
<comment type="function">
    <text evidence="13">DNA-dependent RNA polymerase catalyzes the transcription of DNA into RNA using the four ribonucleoside triphosphates as substrates. Largest and catalytic core component of RNA polymerase I which synthesizes ribosomal RNA precursors. Forms the polymerase active center together with the second largest subunit. A single stranded DNA template strand of the promoter is positioned within the central active site cleft of Pol I. A bridging helix emanates from RPA1 and crosses the cleft near the catalytic site and is thought to promote translocation of Pol I by acting as a ratchet that moves the RNA-DNA hybrid through the active site by switching from straight to bent conformations at each step of nucleotide addition.</text>
</comment>
<dbReference type="Gene3D" id="1.10.150.390">
    <property type="match status" value="1"/>
</dbReference>
<dbReference type="FunFam" id="1.10.150.390:FF:000005">
    <property type="entry name" value="DNA-directed RNA polymerase subunit"/>
    <property type="match status" value="1"/>
</dbReference>
<feature type="region of interest" description="Disordered" evidence="15">
    <location>
        <begin position="282"/>
        <end position="340"/>
    </location>
</feature>
<evidence type="ECO:0000256" key="14">
    <source>
        <dbReference type="RuleBase" id="RU004279"/>
    </source>
</evidence>
<keyword evidence="5 14" id="KW-0808">Transferase</keyword>
<keyword evidence="8" id="KW-0862">Zinc</keyword>
<evidence type="ECO:0000256" key="7">
    <source>
        <dbReference type="ARBA" id="ARBA00022723"/>
    </source>
</evidence>
<feature type="region of interest" description="Disordered" evidence="15">
    <location>
        <begin position="1189"/>
        <end position="1230"/>
    </location>
</feature>
<feature type="compositionally biased region" description="Polar residues" evidence="15">
    <location>
        <begin position="307"/>
        <end position="318"/>
    </location>
</feature>
<dbReference type="InterPro" id="IPR038120">
    <property type="entry name" value="Rpb1_funnel_sf"/>
</dbReference>
<proteinExistence type="inferred from homology"/>
<dbReference type="GO" id="GO:0003677">
    <property type="term" value="F:DNA binding"/>
    <property type="evidence" value="ECO:0007669"/>
    <property type="project" value="InterPro"/>
</dbReference>
<keyword evidence="18" id="KW-1185">Reference proteome</keyword>
<keyword evidence="6 14" id="KW-0548">Nucleotidyltransferase</keyword>
<keyword evidence="4 14" id="KW-0240">DNA-directed RNA polymerase</keyword>
<evidence type="ECO:0000256" key="13">
    <source>
        <dbReference type="ARBA" id="ARBA00053996"/>
    </source>
</evidence>
<evidence type="ECO:0000256" key="15">
    <source>
        <dbReference type="SAM" id="MobiDB-lite"/>
    </source>
</evidence>
<dbReference type="PANTHER" id="PTHR19376:SF11">
    <property type="entry name" value="DNA-DIRECTED RNA POLYMERASE I SUBUNIT RPA1"/>
    <property type="match status" value="1"/>
</dbReference>
<dbReference type="InterPro" id="IPR045867">
    <property type="entry name" value="DNA-dir_RpoC_beta_prime"/>
</dbReference>
<dbReference type="CDD" id="cd01435">
    <property type="entry name" value="RNAP_I_RPA1_N"/>
    <property type="match status" value="1"/>
</dbReference>
<comment type="caution">
    <text evidence="17">The sequence shown here is derived from an EMBL/GenBank/DDBJ whole genome shotgun (WGS) entry which is preliminary data.</text>
</comment>
<feature type="domain" description="RNA polymerase N-terminal" evidence="16">
    <location>
        <begin position="383"/>
        <end position="721"/>
    </location>
</feature>
<evidence type="ECO:0000313" key="17">
    <source>
        <dbReference type="EMBL" id="PVV00927.1"/>
    </source>
</evidence>
<dbReference type="InterPro" id="IPR007083">
    <property type="entry name" value="RNA_pol_Rpb1_4"/>
</dbReference>
<dbReference type="Gene3D" id="1.10.132.30">
    <property type="match status" value="1"/>
</dbReference>
<dbReference type="Pfam" id="PF04983">
    <property type="entry name" value="RNA_pol_Rpb1_3"/>
    <property type="match status" value="1"/>
</dbReference>
<keyword evidence="7" id="KW-0479">Metal-binding</keyword>
<dbReference type="Gene3D" id="3.30.70.2850">
    <property type="match status" value="1"/>
</dbReference>
<gene>
    <name evidence="17" type="ORF">BB560_004674</name>
</gene>
<dbReference type="InterPro" id="IPR015699">
    <property type="entry name" value="DNA-dir_RNA_pol1_lsu_N"/>
</dbReference>
<evidence type="ECO:0000256" key="6">
    <source>
        <dbReference type="ARBA" id="ARBA00022695"/>
    </source>
</evidence>
<dbReference type="Gene3D" id="1.10.274.100">
    <property type="entry name" value="RNA polymerase Rpb1, domain 3"/>
    <property type="match status" value="1"/>
</dbReference>
<evidence type="ECO:0000256" key="11">
    <source>
        <dbReference type="ARBA" id="ARBA00023242"/>
    </source>
</evidence>
<dbReference type="FunFam" id="4.10.860.120:FF:000006">
    <property type="entry name" value="DNA-directed RNA polymerase subunit"/>
    <property type="match status" value="1"/>
</dbReference>
<organism evidence="17 18">
    <name type="scientific">Smittium megazygosporum</name>
    <dbReference type="NCBI Taxonomy" id="133381"/>
    <lineage>
        <taxon>Eukaryota</taxon>
        <taxon>Fungi</taxon>
        <taxon>Fungi incertae sedis</taxon>
        <taxon>Zoopagomycota</taxon>
        <taxon>Kickxellomycotina</taxon>
        <taxon>Harpellomycetes</taxon>
        <taxon>Harpellales</taxon>
        <taxon>Legeriomycetaceae</taxon>
        <taxon>Smittium</taxon>
    </lineage>
</organism>
<dbReference type="Pfam" id="PF05000">
    <property type="entry name" value="RNA_pol_Rpb1_4"/>
    <property type="match status" value="1"/>
</dbReference>
<evidence type="ECO:0000256" key="10">
    <source>
        <dbReference type="ARBA" id="ARBA00023163"/>
    </source>
</evidence>
<evidence type="ECO:0000256" key="2">
    <source>
        <dbReference type="ARBA" id="ARBA00006460"/>
    </source>
</evidence>
<dbReference type="GO" id="GO:0005736">
    <property type="term" value="C:RNA polymerase I complex"/>
    <property type="evidence" value="ECO:0007669"/>
    <property type="project" value="TreeGrafter"/>
</dbReference>
<dbReference type="CDD" id="cd02735">
    <property type="entry name" value="RNAP_I_Rpa1_C"/>
    <property type="match status" value="1"/>
</dbReference>
<evidence type="ECO:0000256" key="1">
    <source>
        <dbReference type="ARBA" id="ARBA00004123"/>
    </source>
</evidence>
<feature type="compositionally biased region" description="Basic and acidic residues" evidence="15">
    <location>
        <begin position="1450"/>
        <end position="1461"/>
    </location>
</feature>
<dbReference type="Proteomes" id="UP000245609">
    <property type="component" value="Unassembled WGS sequence"/>
</dbReference>
<comment type="subcellular location">
    <subcellularLocation>
        <location evidence="1">Nucleus</location>
    </subcellularLocation>
</comment>
<feature type="region of interest" description="Disordered" evidence="15">
    <location>
        <begin position="1432"/>
        <end position="1472"/>
    </location>
</feature>
<dbReference type="SUPFAM" id="SSF64484">
    <property type="entry name" value="beta and beta-prime subunits of DNA dependent RNA-polymerase"/>
    <property type="match status" value="1"/>
</dbReference>
<dbReference type="SMART" id="SM00663">
    <property type="entry name" value="RPOLA_N"/>
    <property type="match status" value="1"/>
</dbReference>
<dbReference type="InterPro" id="IPR000722">
    <property type="entry name" value="RNA_pol_asu"/>
</dbReference>
<dbReference type="Pfam" id="PF00623">
    <property type="entry name" value="RNA_pol_Rpb1_2"/>
    <property type="match status" value="1"/>
</dbReference>
<feature type="compositionally biased region" description="Basic residues" evidence="15">
    <location>
        <begin position="1195"/>
        <end position="1204"/>
    </location>
</feature>
<feature type="compositionally biased region" description="Polar residues" evidence="15">
    <location>
        <begin position="1213"/>
        <end position="1230"/>
    </location>
</feature>
<dbReference type="Gene3D" id="4.10.860.120">
    <property type="entry name" value="RNA polymerase II, clamp domain"/>
    <property type="match status" value="1"/>
</dbReference>
<evidence type="ECO:0000256" key="12">
    <source>
        <dbReference type="ARBA" id="ARBA00048552"/>
    </source>
</evidence>
<dbReference type="InterPro" id="IPR006592">
    <property type="entry name" value="RNA_pol_N"/>
</dbReference>
<dbReference type="GO" id="GO:0046872">
    <property type="term" value="F:metal ion binding"/>
    <property type="evidence" value="ECO:0007669"/>
    <property type="project" value="UniProtKB-KW"/>
</dbReference>
<feature type="compositionally biased region" description="Acidic residues" evidence="15">
    <location>
        <begin position="1462"/>
        <end position="1472"/>
    </location>
</feature>
<evidence type="ECO:0000256" key="8">
    <source>
        <dbReference type="ARBA" id="ARBA00022833"/>
    </source>
</evidence>
<dbReference type="InterPro" id="IPR044893">
    <property type="entry name" value="RNA_pol_Rpb1_clamp_domain"/>
</dbReference>
<reference evidence="17 18" key="1">
    <citation type="journal article" date="2018" name="MBio">
        <title>Comparative Genomics Reveals the Core Gene Toolbox for the Fungus-Insect Symbiosis.</title>
        <authorList>
            <person name="Wang Y."/>
            <person name="Stata M."/>
            <person name="Wang W."/>
            <person name="Stajich J.E."/>
            <person name="White M.M."/>
            <person name="Moncalvo J.M."/>
        </authorList>
    </citation>
    <scope>NUCLEOTIDE SEQUENCE [LARGE SCALE GENOMIC DNA]</scope>
    <source>
        <strain evidence="17 18">SC-DP-2</strain>
    </source>
</reference>
<comment type="similarity">
    <text evidence="2 14">Belongs to the RNA polymerase beta' chain family.</text>
</comment>
<comment type="subunit">
    <text evidence="3">Component of the RNA polymerase I (Pol I) complex consisting of at least 13 subunits.</text>
</comment>
<evidence type="ECO:0000256" key="3">
    <source>
        <dbReference type="ARBA" id="ARBA00011251"/>
    </source>
</evidence>
<dbReference type="Pfam" id="PF04997">
    <property type="entry name" value="RNA_pol_Rpb1_1"/>
    <property type="match status" value="1"/>
</dbReference>
<keyword evidence="9" id="KW-0460">Magnesium</keyword>
<comment type="catalytic activity">
    <reaction evidence="12 14">
        <text>RNA(n) + a ribonucleoside 5'-triphosphate = RNA(n+1) + diphosphate</text>
        <dbReference type="Rhea" id="RHEA:21248"/>
        <dbReference type="Rhea" id="RHEA-COMP:14527"/>
        <dbReference type="Rhea" id="RHEA-COMP:17342"/>
        <dbReference type="ChEBI" id="CHEBI:33019"/>
        <dbReference type="ChEBI" id="CHEBI:61557"/>
        <dbReference type="ChEBI" id="CHEBI:140395"/>
        <dbReference type="EC" id="2.7.7.6"/>
    </reaction>
</comment>
<dbReference type="Gene3D" id="2.40.40.20">
    <property type="match status" value="1"/>
</dbReference>
<dbReference type="OrthoDB" id="270392at2759"/>
<dbReference type="PANTHER" id="PTHR19376">
    <property type="entry name" value="DNA-DIRECTED RNA POLYMERASE"/>
    <property type="match status" value="1"/>
</dbReference>
<dbReference type="Gene3D" id="1.10.357.120">
    <property type="match status" value="1"/>
</dbReference>
<dbReference type="STRING" id="133381.A0A2T9Z8S6"/>
<dbReference type="Pfam" id="PF04998">
    <property type="entry name" value="RNA_pol_Rpb1_5"/>
    <property type="match status" value="1"/>
</dbReference>
<dbReference type="InterPro" id="IPR047107">
    <property type="entry name" value="DNA-dir_RNA_pol1_lsu_C"/>
</dbReference>
<dbReference type="InterPro" id="IPR042102">
    <property type="entry name" value="RNA_pol_Rpb1_3_sf"/>
</dbReference>
<feature type="region of interest" description="Disordered" evidence="15">
    <location>
        <begin position="1484"/>
        <end position="1505"/>
    </location>
</feature>
<dbReference type="FunFam" id="3.30.1490.180:FF:000003">
    <property type="entry name" value="DNA-directed RNA polymerase subunit"/>
    <property type="match status" value="1"/>
</dbReference>
<keyword evidence="11" id="KW-0539">Nucleus</keyword>
<keyword evidence="10 14" id="KW-0804">Transcription</keyword>
<name>A0A2T9Z8S6_9FUNG</name>
<sequence length="1767" mass="196661">MDISKPVNSEIKALGFTFYTKEEARKISVKQIVNPVLLDILGNPTKGGLYDPSLGPFDKRSLCATCSLDYSSCPGHFGHIELPTPVTNAIIFDYLYKIVSGNCFICHHFKINRTELLKIICKIRLLNAGLLFEALQIDQMAPMEIQNDENSEHDALDNLGATQDDAAHEDNSLNSSKHLETSSEFSERVTNYTNNAIKNNASSRGNYKITNINNERTATIKSFYQRINRKTCDFCKAPARAIRKEGSLKIFLKEYNEKDRITAASIAKNLFDNKNFVATKGSKGQYTSDSESELDSKSDSEMEDDNLSVSSSDASTVNDDFDSPTLKPKKTPSNPSAGRDSHQYITTLHLKKELALLSINEHEILELLFKRKNVPGKKSYITDIFFIDYLLVSPSRFRPANVHGGQVLENAQNVYFSDILNTCVLLREQVQKSQLQSSTDISTANNFERIVNLMVQLQQNVNNLIDSSKNPNAKKGRVNIPPGIKQILEKKEGLFRQNMMGKRVNFAARSVISPDPNLEPNEVGVPPVFAKRLTFPEPVTFNNVDSLRRAVINGPEVWPGAVSVEHEDGTVTSLARLSHESRVALANQLLTPQNSRTARGGLGNLLEAEDIHKSKKVLRHLKNGDMVILNRQPTLHKPSMMGHKVRVLPGERTIRMHYVNCKTYNADFDGDEMNMHFPQSYAASAEASEIALTDYQYLAPTSGDPLRGLIQDSVDAGVMLTARDTFLTKDEYNQLLYWAIKPEIFSHLPEGKIITLPPTIFKPEPLWTGKQVISTVLLNLTYGQHPPNITSKTKVQGKLWGHTGLDEGNVLILNGELLTGITDSSQFGSSKNGMVHAIYELYGAKTAGNLLGILSRLFVCYLQHTGFSCGMDDILLTSSGDAERKKTIRSSAGYGDQIAHSFVGLDDPNLDTSSVHYKAEFYKRMEEVIRSNEKLARLDGAMRGKMNSLTSKVIEGALPNNLIKPFPTNRMMLMTVSGAKGSQVNFSQISCCLGQQELEGRRVPLMISGKSLPSFAAFDTSARAGGYISGRFLTGIKPQEFFFHCMAGREGLIDTAVKTANSGYLQRCIIKHLEGLSVHYDYTVRSADGSILQFLYGEDALDVTKQKYLTNFSFAAANYKALKDRFKPHLVAKYIDEDSARSHNKRALKKPHKYDPTLSILTPCRNLGSVSEQFLKKLTKYIDENPDKLVATSNKKQKSKKTNGKNKDENPDSSEVTSSQTRSPAMATSNCNSETFRSLSLLYYMNSLVDPGEAVGLLAAQSVGEPSTQMTLNTFHLAGFGAKNVTLGIPRLREIIMTASSHPATPSMSLTLLPHISAEQTKKISQYLSKLSLSDIVNKIEVREKLTEKERSIGRLRRRDVTFVLHLFPLNEIYSEYNINQSHIEDAIEFGFLKHLNIIIAKALKISSKKLNIEKIEQLALEAAENGANEDLVNIPKGRKDEEEFDDSSMENKAKKNKGYESYEDEGEENDIQDLKKIQKGLNDMLGSDGEEEDQNTLAPKTSSDECKEINRKARIIQSIPHVSDYGFFESGILPIDVNVKYENSEDLNSPKCYVTLQFSSKKSKLLFVNYAEMACKKAVIREVQRINACYPGEDTEHTDASGNKVKTTTINTEGSNLKGIWEKVVFPLGKLTGEGNLGDWVDIEKLYTNDIYAILQTYGVEAARAAIQREISNVFGVYHIEVDKRHLGLLADYMTFEGTYKPFNRVGIDSNVSPLAKMSFETTTNFLRDASVHGDFDTLDGPSARIVVGRPVESGTGSFDLVLPLA</sequence>
<accession>A0A2T9Z8S6</accession>
<dbReference type="GO" id="GO:0003899">
    <property type="term" value="F:DNA-directed RNA polymerase activity"/>
    <property type="evidence" value="ECO:0007669"/>
    <property type="project" value="UniProtKB-EC"/>
</dbReference>
<dbReference type="InterPro" id="IPR007081">
    <property type="entry name" value="RNA_pol_Rpb1_5"/>
</dbReference>
<evidence type="ECO:0000256" key="9">
    <source>
        <dbReference type="ARBA" id="ARBA00022842"/>
    </source>
</evidence>
<dbReference type="FunFam" id="2.40.40.20:FF:000019">
    <property type="entry name" value="DNA-directed RNA polymerase II subunit RPB1"/>
    <property type="match status" value="1"/>
</dbReference>
<dbReference type="Gene3D" id="3.30.1490.180">
    <property type="entry name" value="RNA polymerase ii"/>
    <property type="match status" value="1"/>
</dbReference>